<protein>
    <submittedName>
        <fullName evidence="1 2">Uncharacterized protein</fullName>
    </submittedName>
</protein>
<sequence length="81" mass="8634">MASEMFNFTARLERLAILWELNFDDEEGLQLIRSALGAGEGGANSSLLLSSFASEAAIVISLKPTSIAAHVLLGKLQLEVS</sequence>
<evidence type="ECO:0000313" key="2">
    <source>
        <dbReference type="EnsemblProtists" id="EKX36583"/>
    </source>
</evidence>
<dbReference type="HOGENOM" id="CLU_2578920_0_0_1"/>
<dbReference type="KEGG" id="gtt:GUITHDRAFT_117238"/>
<dbReference type="PaxDb" id="55529-EKX36583"/>
<accession>L1IK08</accession>
<proteinExistence type="predicted"/>
<dbReference type="EnsemblProtists" id="EKX36583">
    <property type="protein sequence ID" value="EKX36583"/>
    <property type="gene ID" value="GUITHDRAFT_117238"/>
</dbReference>
<name>L1IK08_GUITC</name>
<dbReference type="GeneID" id="17293307"/>
<evidence type="ECO:0000313" key="3">
    <source>
        <dbReference type="Proteomes" id="UP000011087"/>
    </source>
</evidence>
<keyword evidence="3" id="KW-1185">Reference proteome</keyword>
<dbReference type="AlphaFoldDB" id="L1IK08"/>
<gene>
    <name evidence="1" type="ORF">GUITHDRAFT_117238</name>
</gene>
<organism evidence="1">
    <name type="scientific">Guillardia theta (strain CCMP2712)</name>
    <name type="common">Cryptophyte</name>
    <dbReference type="NCBI Taxonomy" id="905079"/>
    <lineage>
        <taxon>Eukaryota</taxon>
        <taxon>Cryptophyceae</taxon>
        <taxon>Pyrenomonadales</taxon>
        <taxon>Geminigeraceae</taxon>
        <taxon>Guillardia</taxon>
    </lineage>
</organism>
<dbReference type="EMBL" id="JH993071">
    <property type="protein sequence ID" value="EKX36583.1"/>
    <property type="molecule type" value="Genomic_DNA"/>
</dbReference>
<evidence type="ECO:0000313" key="1">
    <source>
        <dbReference type="EMBL" id="EKX36583.1"/>
    </source>
</evidence>
<dbReference type="RefSeq" id="XP_005823563.1">
    <property type="nucleotide sequence ID" value="XM_005823506.1"/>
</dbReference>
<reference evidence="2" key="3">
    <citation type="submission" date="2016-03" db="UniProtKB">
        <authorList>
            <consortium name="EnsemblProtists"/>
        </authorList>
    </citation>
    <scope>IDENTIFICATION</scope>
</reference>
<dbReference type="Proteomes" id="UP000011087">
    <property type="component" value="Unassembled WGS sequence"/>
</dbReference>
<reference evidence="1 3" key="1">
    <citation type="journal article" date="2012" name="Nature">
        <title>Algal genomes reveal evolutionary mosaicism and the fate of nucleomorphs.</title>
        <authorList>
            <consortium name="DOE Joint Genome Institute"/>
            <person name="Curtis B.A."/>
            <person name="Tanifuji G."/>
            <person name="Burki F."/>
            <person name="Gruber A."/>
            <person name="Irimia M."/>
            <person name="Maruyama S."/>
            <person name="Arias M.C."/>
            <person name="Ball S.G."/>
            <person name="Gile G.H."/>
            <person name="Hirakawa Y."/>
            <person name="Hopkins J.F."/>
            <person name="Kuo A."/>
            <person name="Rensing S.A."/>
            <person name="Schmutz J."/>
            <person name="Symeonidi A."/>
            <person name="Elias M."/>
            <person name="Eveleigh R.J."/>
            <person name="Herman E.K."/>
            <person name="Klute M.J."/>
            <person name="Nakayama T."/>
            <person name="Obornik M."/>
            <person name="Reyes-Prieto A."/>
            <person name="Armbrust E.V."/>
            <person name="Aves S.J."/>
            <person name="Beiko R.G."/>
            <person name="Coutinho P."/>
            <person name="Dacks J.B."/>
            <person name="Durnford D.G."/>
            <person name="Fast N.M."/>
            <person name="Green B.R."/>
            <person name="Grisdale C.J."/>
            <person name="Hempel F."/>
            <person name="Henrissat B."/>
            <person name="Hoppner M.P."/>
            <person name="Ishida K."/>
            <person name="Kim E."/>
            <person name="Koreny L."/>
            <person name="Kroth P.G."/>
            <person name="Liu Y."/>
            <person name="Malik S.B."/>
            <person name="Maier U.G."/>
            <person name="McRose D."/>
            <person name="Mock T."/>
            <person name="Neilson J.A."/>
            <person name="Onodera N.T."/>
            <person name="Poole A.M."/>
            <person name="Pritham E.J."/>
            <person name="Richards T.A."/>
            <person name="Rocap G."/>
            <person name="Roy S.W."/>
            <person name="Sarai C."/>
            <person name="Schaack S."/>
            <person name="Shirato S."/>
            <person name="Slamovits C.H."/>
            <person name="Spencer D.F."/>
            <person name="Suzuki S."/>
            <person name="Worden A.Z."/>
            <person name="Zauner S."/>
            <person name="Barry K."/>
            <person name="Bell C."/>
            <person name="Bharti A.K."/>
            <person name="Crow J.A."/>
            <person name="Grimwood J."/>
            <person name="Kramer R."/>
            <person name="Lindquist E."/>
            <person name="Lucas S."/>
            <person name="Salamov A."/>
            <person name="McFadden G.I."/>
            <person name="Lane C.E."/>
            <person name="Keeling P.J."/>
            <person name="Gray M.W."/>
            <person name="Grigoriev I.V."/>
            <person name="Archibald J.M."/>
        </authorList>
    </citation>
    <scope>NUCLEOTIDE SEQUENCE</scope>
    <source>
        <strain evidence="1 3">CCMP2712</strain>
    </source>
</reference>
<reference evidence="3" key="2">
    <citation type="submission" date="2012-11" db="EMBL/GenBank/DDBJ databases">
        <authorList>
            <person name="Kuo A."/>
            <person name="Curtis B.A."/>
            <person name="Tanifuji G."/>
            <person name="Burki F."/>
            <person name="Gruber A."/>
            <person name="Irimia M."/>
            <person name="Maruyama S."/>
            <person name="Arias M.C."/>
            <person name="Ball S.G."/>
            <person name="Gile G.H."/>
            <person name="Hirakawa Y."/>
            <person name="Hopkins J.F."/>
            <person name="Rensing S.A."/>
            <person name="Schmutz J."/>
            <person name="Symeonidi A."/>
            <person name="Elias M."/>
            <person name="Eveleigh R.J."/>
            <person name="Herman E.K."/>
            <person name="Klute M.J."/>
            <person name="Nakayama T."/>
            <person name="Obornik M."/>
            <person name="Reyes-Prieto A."/>
            <person name="Armbrust E.V."/>
            <person name="Aves S.J."/>
            <person name="Beiko R.G."/>
            <person name="Coutinho P."/>
            <person name="Dacks J.B."/>
            <person name="Durnford D.G."/>
            <person name="Fast N.M."/>
            <person name="Green B.R."/>
            <person name="Grisdale C."/>
            <person name="Hempe F."/>
            <person name="Henrissat B."/>
            <person name="Hoppner M.P."/>
            <person name="Ishida K.-I."/>
            <person name="Kim E."/>
            <person name="Koreny L."/>
            <person name="Kroth P.G."/>
            <person name="Liu Y."/>
            <person name="Malik S.-B."/>
            <person name="Maier U.G."/>
            <person name="McRose D."/>
            <person name="Mock T."/>
            <person name="Neilson J.A."/>
            <person name="Onodera N.T."/>
            <person name="Poole A.M."/>
            <person name="Pritham E.J."/>
            <person name="Richards T.A."/>
            <person name="Rocap G."/>
            <person name="Roy S.W."/>
            <person name="Sarai C."/>
            <person name="Schaack S."/>
            <person name="Shirato S."/>
            <person name="Slamovits C.H."/>
            <person name="Spencer D.F."/>
            <person name="Suzuki S."/>
            <person name="Worden A.Z."/>
            <person name="Zauner S."/>
            <person name="Barry K."/>
            <person name="Bell C."/>
            <person name="Bharti A.K."/>
            <person name="Crow J.A."/>
            <person name="Grimwood J."/>
            <person name="Kramer R."/>
            <person name="Lindquist E."/>
            <person name="Lucas S."/>
            <person name="Salamov A."/>
            <person name="McFadden G.I."/>
            <person name="Lane C.E."/>
            <person name="Keeling P.J."/>
            <person name="Gray M.W."/>
            <person name="Grigoriev I.V."/>
            <person name="Archibald J.M."/>
        </authorList>
    </citation>
    <scope>NUCLEOTIDE SEQUENCE</scope>
    <source>
        <strain evidence="3">CCMP2712</strain>
    </source>
</reference>